<evidence type="ECO:0000313" key="7">
    <source>
        <dbReference type="Proteomes" id="UP001157160"/>
    </source>
</evidence>
<keyword evidence="1" id="KW-0677">Repeat</keyword>
<protein>
    <recommendedName>
        <fullName evidence="5">Fibronectin type-III domain-containing protein</fullName>
    </recommendedName>
</protein>
<dbReference type="GO" id="GO:0016798">
    <property type="term" value="F:hydrolase activity, acting on glycosyl bonds"/>
    <property type="evidence" value="ECO:0007669"/>
    <property type="project" value="UniProtKB-KW"/>
</dbReference>
<dbReference type="AlphaFoldDB" id="A0AA37XB41"/>
<dbReference type="SMART" id="SM00060">
    <property type="entry name" value="FN3"/>
    <property type="match status" value="3"/>
</dbReference>
<keyword evidence="2" id="KW-0326">Glycosidase</keyword>
<keyword evidence="3" id="KW-0624">Polysaccharide degradation</keyword>
<accession>A0AA37XB41</accession>
<dbReference type="GO" id="GO:0000272">
    <property type="term" value="P:polysaccharide catabolic process"/>
    <property type="evidence" value="ECO:0007669"/>
    <property type="project" value="UniProtKB-KW"/>
</dbReference>
<keyword evidence="3" id="KW-0119">Carbohydrate metabolism</keyword>
<keyword evidence="2" id="KW-0378">Hydrolase</keyword>
<reference evidence="6 7" key="1">
    <citation type="journal article" date="2014" name="Int. J. Syst. Evol. Microbiol.">
        <title>Complete genome sequence of Corynebacterium casei LMG S-19264T (=DSM 44701T), isolated from a smear-ripened cheese.</title>
        <authorList>
            <consortium name="US DOE Joint Genome Institute (JGI-PGF)"/>
            <person name="Walter F."/>
            <person name="Albersmeier A."/>
            <person name="Kalinowski J."/>
            <person name="Ruckert C."/>
        </authorList>
    </citation>
    <scope>NUCLEOTIDE SEQUENCE [LARGE SCALE GENOMIC DNA]</scope>
    <source>
        <strain evidence="6 7">NBRC 112289</strain>
    </source>
</reference>
<gene>
    <name evidence="6" type="ORF">GCM10025874_12730</name>
</gene>
<feature type="transmembrane region" description="Helical" evidence="4">
    <location>
        <begin position="404"/>
        <end position="424"/>
    </location>
</feature>
<evidence type="ECO:0000259" key="5">
    <source>
        <dbReference type="PROSITE" id="PS50853"/>
    </source>
</evidence>
<dbReference type="Gene3D" id="2.60.40.10">
    <property type="entry name" value="Immunoglobulins"/>
    <property type="match status" value="2"/>
</dbReference>
<dbReference type="CDD" id="cd00063">
    <property type="entry name" value="FN3"/>
    <property type="match status" value="2"/>
</dbReference>
<dbReference type="PROSITE" id="PS50853">
    <property type="entry name" value="FN3"/>
    <property type="match status" value="1"/>
</dbReference>
<evidence type="ECO:0000256" key="1">
    <source>
        <dbReference type="ARBA" id="ARBA00022737"/>
    </source>
</evidence>
<evidence type="ECO:0000313" key="6">
    <source>
        <dbReference type="EMBL" id="GMA28020.1"/>
    </source>
</evidence>
<comment type="caution">
    <text evidence="6">The sequence shown here is derived from an EMBL/GenBank/DDBJ whole genome shotgun (WGS) entry which is preliminary data.</text>
</comment>
<keyword evidence="7" id="KW-1185">Reference proteome</keyword>
<dbReference type="PANTHER" id="PTHR13817:SF166">
    <property type="entry name" value="NEURONAL IGCAM-RELATED"/>
    <property type="match status" value="1"/>
</dbReference>
<dbReference type="InterPro" id="IPR013783">
    <property type="entry name" value="Ig-like_fold"/>
</dbReference>
<dbReference type="Pfam" id="PF00041">
    <property type="entry name" value="fn3"/>
    <property type="match status" value="1"/>
</dbReference>
<dbReference type="EMBL" id="BSUL01000001">
    <property type="protein sequence ID" value="GMA28020.1"/>
    <property type="molecule type" value="Genomic_DNA"/>
</dbReference>
<keyword evidence="4" id="KW-1133">Transmembrane helix</keyword>
<evidence type="ECO:0000256" key="4">
    <source>
        <dbReference type="SAM" id="Phobius"/>
    </source>
</evidence>
<sequence length="462" mass="48426">MAVAAPASAAPAVALPGPFPNTNVSVSNPERVERRWGVLDDPTIVGAEAWAVPVSGGARIAAAEIGRDVAWFEDLDHSLAYDLSVVPTTMAGPGVPASVRLEAGRVPTMMTYSPMTIAGDANSLTIRWLTTPFDGGRPLSGQQIQVRELPDGAWMAHQMAGPRATEAVLTGLKRGVGYEIRVAGVNILGVGDPSQPLTTTFAGTPSQPRNFGFSAHDGAIKIDWHGVDDPAGEVTDYLVRWSSPQFVEEQSVRTSEGRLRIGGLENGLPVRVSVQAVNSNGPGIEDFVVLTPFRFSPFIDGVEGNDAREVVAGQQIAIEVRDVPAGAQLRAVLLDTGEFVSRAQAGEDGTTRIDLRVPNEILRGTVTLRVNFDAFASAPHEVFVPLEVVPSTAALPATGADLGFLRWALAAVLLGGLLTFGGLAGHASVRRSSELGALRTGDGHTAVAALPGREHSDGRAVA</sequence>
<dbReference type="InterPro" id="IPR003961">
    <property type="entry name" value="FN3_dom"/>
</dbReference>
<dbReference type="InterPro" id="IPR036116">
    <property type="entry name" value="FN3_sf"/>
</dbReference>
<keyword evidence="4" id="KW-0472">Membrane</keyword>
<dbReference type="SUPFAM" id="SSF49265">
    <property type="entry name" value="Fibronectin type III"/>
    <property type="match status" value="1"/>
</dbReference>
<keyword evidence="4" id="KW-0812">Transmembrane</keyword>
<dbReference type="InterPro" id="IPR050964">
    <property type="entry name" value="Striated_Muscle_Regulatory"/>
</dbReference>
<proteinExistence type="predicted"/>
<name>A0AA37XB41_9MICO</name>
<dbReference type="Proteomes" id="UP001157160">
    <property type="component" value="Unassembled WGS sequence"/>
</dbReference>
<feature type="domain" description="Fibronectin type-III" evidence="5">
    <location>
        <begin position="106"/>
        <end position="207"/>
    </location>
</feature>
<dbReference type="PANTHER" id="PTHR13817">
    <property type="entry name" value="TITIN"/>
    <property type="match status" value="1"/>
</dbReference>
<organism evidence="6 7">
    <name type="scientific">Arenivirga flava</name>
    <dbReference type="NCBI Taxonomy" id="1930060"/>
    <lineage>
        <taxon>Bacteria</taxon>
        <taxon>Bacillati</taxon>
        <taxon>Actinomycetota</taxon>
        <taxon>Actinomycetes</taxon>
        <taxon>Micrococcales</taxon>
        <taxon>Microbacteriaceae</taxon>
        <taxon>Arenivirga</taxon>
    </lineage>
</organism>
<evidence type="ECO:0000256" key="2">
    <source>
        <dbReference type="ARBA" id="ARBA00023295"/>
    </source>
</evidence>
<evidence type="ECO:0000256" key="3">
    <source>
        <dbReference type="ARBA" id="ARBA00023326"/>
    </source>
</evidence>